<dbReference type="Gene3D" id="3.40.50.300">
    <property type="entry name" value="P-loop containing nucleotide triphosphate hydrolases"/>
    <property type="match status" value="1"/>
</dbReference>
<name>A0A423LM45_PSEFL</name>
<dbReference type="PANTHER" id="PTHR22674:SF6">
    <property type="entry name" value="NTPASE KAP FAMILY P-LOOP DOMAIN-CONTAINING PROTEIN 1"/>
    <property type="match status" value="1"/>
</dbReference>
<feature type="domain" description="KAP NTPase" evidence="1">
    <location>
        <begin position="35"/>
        <end position="312"/>
    </location>
</feature>
<comment type="caution">
    <text evidence="2">The sequence shown here is derived from an EMBL/GenBank/DDBJ whole genome shotgun (WGS) entry which is preliminary data.</text>
</comment>
<dbReference type="InterPro" id="IPR027417">
    <property type="entry name" value="P-loop_NTPase"/>
</dbReference>
<protein>
    <recommendedName>
        <fullName evidence="1">KAP NTPase domain-containing protein</fullName>
    </recommendedName>
</protein>
<dbReference type="Proteomes" id="UP000285757">
    <property type="component" value="Unassembled WGS sequence"/>
</dbReference>
<evidence type="ECO:0000313" key="3">
    <source>
        <dbReference type="Proteomes" id="UP000285757"/>
    </source>
</evidence>
<dbReference type="InterPro" id="IPR052754">
    <property type="entry name" value="NTPase_KAP_P-loop"/>
</dbReference>
<dbReference type="PANTHER" id="PTHR22674">
    <property type="entry name" value="NTPASE, KAP FAMILY P-LOOP DOMAIN-CONTAINING 1"/>
    <property type="match status" value="1"/>
</dbReference>
<sequence length="526" mass="58338">MAGVDEAVCPNESAQRSLDADRAVIAPDDDAFGYYPFAKALTDAIRKTPSPTGVVMALNGPWGSGKSSLMNLIKFNLAEQNDRKTLVVEFNPWWFNGRDQLAGQLLTQFHKALSGESGALRDAGDALAKYAGMLSKAVAYSTSIPWLDKVLTPLLKLLGRKPVDVPKTKAKISGALAKANRRVLILIDDIDRLTPSEMMEVFKVVKALGDFPNVIYLLSFDRDVVAEAIGKAVSADGQAYLEKIVQASFDLPTISQAQLNAHFSQELDKLLSAMAVPAVAPRYFENVFFDGLEQYLQKPRDIVRILNVLRVTFPAVVGEVNWVDFVALEFLRMFEPIAYQKIRQHPGMFTGAPGMSEDLRPVSAFHEAWLGEVGDLRRSGVRALMCRMFPKIDAAFNRQYYGGYDGFRFMNLSCAEFHPVYFSFGVPDTILSRAQSDELIALAPDIGRFADAWLDLKKIRRQDGHSKARELLDFIARLPSDTAHERAGVLLSAILRSLKACSPKQMNLAHFRCRTVGGSQARFSTY</sequence>
<evidence type="ECO:0000259" key="1">
    <source>
        <dbReference type="Pfam" id="PF07693"/>
    </source>
</evidence>
<organism evidence="2 3">
    <name type="scientific">Pseudomonas fluorescens</name>
    <dbReference type="NCBI Taxonomy" id="294"/>
    <lineage>
        <taxon>Bacteria</taxon>
        <taxon>Pseudomonadati</taxon>
        <taxon>Pseudomonadota</taxon>
        <taxon>Gammaproteobacteria</taxon>
        <taxon>Pseudomonadales</taxon>
        <taxon>Pseudomonadaceae</taxon>
        <taxon>Pseudomonas</taxon>
    </lineage>
</organism>
<dbReference type="InterPro" id="IPR011646">
    <property type="entry name" value="KAP_P-loop"/>
</dbReference>
<reference evidence="2 3" key="1">
    <citation type="submission" date="2016-10" db="EMBL/GenBank/DDBJ databases">
        <title>Comparative genome analysis of multiple Pseudomonas spp. focuses on biocontrol and plant growth promoting traits.</title>
        <authorList>
            <person name="Tao X.-Y."/>
            <person name="Taylor C.G."/>
        </authorList>
    </citation>
    <scope>NUCLEOTIDE SEQUENCE [LARGE SCALE GENOMIC DNA]</scope>
    <source>
        <strain evidence="2 3">24D3</strain>
    </source>
</reference>
<dbReference type="SUPFAM" id="SSF52540">
    <property type="entry name" value="P-loop containing nucleoside triphosphate hydrolases"/>
    <property type="match status" value="1"/>
</dbReference>
<dbReference type="EMBL" id="MOBU01000006">
    <property type="protein sequence ID" value="RON69397.1"/>
    <property type="molecule type" value="Genomic_DNA"/>
</dbReference>
<evidence type="ECO:0000313" key="2">
    <source>
        <dbReference type="EMBL" id="RON69397.1"/>
    </source>
</evidence>
<proteinExistence type="predicted"/>
<dbReference type="AlphaFoldDB" id="A0A423LM45"/>
<dbReference type="RefSeq" id="WP_185036975.1">
    <property type="nucleotide sequence ID" value="NZ_MOBU01000006.1"/>
</dbReference>
<dbReference type="Pfam" id="PF07693">
    <property type="entry name" value="KAP_NTPase"/>
    <property type="match status" value="1"/>
</dbReference>
<accession>A0A423LM45</accession>
<gene>
    <name evidence="2" type="ORF">BK671_08155</name>
</gene>